<evidence type="ECO:0000256" key="6">
    <source>
        <dbReference type="ARBA" id="ARBA00022970"/>
    </source>
</evidence>
<evidence type="ECO:0000256" key="7">
    <source>
        <dbReference type="ARBA" id="ARBA00022989"/>
    </source>
</evidence>
<keyword evidence="13" id="KW-1185">Reference proteome</keyword>
<dbReference type="InterPro" id="IPR035906">
    <property type="entry name" value="MetI-like_sf"/>
</dbReference>
<keyword evidence="5 9" id="KW-0812">Transmembrane</keyword>
<sequence length="497" mass="53599">MSNHQVKKGLNRKWLSLLALAALFFSMLLAPLAAANQASAATTDPTLEKIQKRGKLVVGLSADYAPYEFHTQQNGKDKIVGFDVSLAQAIAKKLDVKLEIKDMGFDALLGSLKTGKIDMIVSGFTANEERRQQVDFSKVYLKAPQTMLVLKKNENKYNSLEKLSGQKVGAQTQTVQEDTAKSIDGASVVSLQKYPNLISQLTQGVLAGIVTEKPIADAYAEQNKSFAVVNPGFSSDTTGASAVAVPKNSPALLAKVNAVVDKVTTDGTFSKWQKQANKAMFANENKSYWDKYGHYFLSGTLITLALAVVAVLIGTTLGTIFALLKLSSSFLLRAIGNIYVEYVRGTPLLVQAFMVFFGAQVLGLNLSAFASGALAMGLNSAAYVAEIIRSGIESVDDGQMEAARSLGFTKNKTMRLVILPQAVRTILPALGNEFVSVIKEGSVISVIGVGELMYETSVVQGASFEPFVPLIITSLIYFVLTFSISRALGFVEKRMNR</sequence>
<feature type="transmembrane region" description="Helical" evidence="9">
    <location>
        <begin position="345"/>
        <end position="370"/>
    </location>
</feature>
<keyword evidence="6" id="KW-0029">Amino-acid transport</keyword>
<evidence type="ECO:0000256" key="2">
    <source>
        <dbReference type="ARBA" id="ARBA00010072"/>
    </source>
</evidence>
<organism evidence="12 13">
    <name type="scientific">Fructobacillus parabroussonetiae</name>
    <dbReference type="NCBI Taxonomy" id="2713174"/>
    <lineage>
        <taxon>Bacteria</taxon>
        <taxon>Bacillati</taxon>
        <taxon>Bacillota</taxon>
        <taxon>Bacilli</taxon>
        <taxon>Lactobacillales</taxon>
        <taxon>Lactobacillaceae</taxon>
        <taxon>Fructobacillus</taxon>
    </lineage>
</organism>
<evidence type="ECO:0000313" key="13">
    <source>
        <dbReference type="Proteomes" id="UP001519503"/>
    </source>
</evidence>
<keyword evidence="3 9" id="KW-0813">Transport</keyword>
<dbReference type="Proteomes" id="UP001519503">
    <property type="component" value="Unassembled WGS sequence"/>
</dbReference>
<comment type="similarity">
    <text evidence="2">Belongs to the binding-protein-dependent transport system permease family. HisMQ subfamily.</text>
</comment>
<dbReference type="Pfam" id="PF00497">
    <property type="entry name" value="SBP_bac_3"/>
    <property type="match status" value="1"/>
</dbReference>
<dbReference type="CDD" id="cd06261">
    <property type="entry name" value="TM_PBP2"/>
    <property type="match status" value="1"/>
</dbReference>
<dbReference type="EMBL" id="JAAMFL010000012">
    <property type="protein sequence ID" value="MBS9338001.1"/>
    <property type="molecule type" value="Genomic_DNA"/>
</dbReference>
<dbReference type="PROSITE" id="PS50928">
    <property type="entry name" value="ABC_TM1"/>
    <property type="match status" value="1"/>
</dbReference>
<dbReference type="Gene3D" id="3.40.190.10">
    <property type="entry name" value="Periplasmic binding protein-like II"/>
    <property type="match status" value="2"/>
</dbReference>
<proteinExistence type="inferred from homology"/>
<name>A0ABS5QXS2_9LACO</name>
<dbReference type="RefSeq" id="WP_213822576.1">
    <property type="nucleotide sequence ID" value="NZ_JAAMFL010000012.1"/>
</dbReference>
<dbReference type="NCBIfam" id="TIGR01726">
    <property type="entry name" value="HEQRo_perm_3TM"/>
    <property type="match status" value="1"/>
</dbReference>
<dbReference type="PANTHER" id="PTHR30614">
    <property type="entry name" value="MEMBRANE COMPONENT OF AMINO ACID ABC TRANSPORTER"/>
    <property type="match status" value="1"/>
</dbReference>
<comment type="caution">
    <text evidence="12">The sequence shown here is derived from an EMBL/GenBank/DDBJ whole genome shotgun (WGS) entry which is preliminary data.</text>
</comment>
<dbReference type="InterPro" id="IPR043429">
    <property type="entry name" value="ArtM/GltK/GlnP/TcyL/YhdX-like"/>
</dbReference>
<evidence type="ECO:0000313" key="12">
    <source>
        <dbReference type="EMBL" id="MBS9338001.1"/>
    </source>
</evidence>
<dbReference type="SUPFAM" id="SSF161098">
    <property type="entry name" value="MetI-like"/>
    <property type="match status" value="1"/>
</dbReference>
<feature type="transmembrane region" description="Helical" evidence="9">
    <location>
        <begin position="295"/>
        <end position="324"/>
    </location>
</feature>
<accession>A0ABS5QXS2</accession>
<feature type="transmembrane region" description="Helical" evidence="9">
    <location>
        <begin position="467"/>
        <end position="491"/>
    </location>
</feature>
<evidence type="ECO:0000256" key="9">
    <source>
        <dbReference type="RuleBase" id="RU363032"/>
    </source>
</evidence>
<dbReference type="Gene3D" id="1.10.3720.10">
    <property type="entry name" value="MetI-like"/>
    <property type="match status" value="1"/>
</dbReference>
<evidence type="ECO:0000259" key="11">
    <source>
        <dbReference type="PROSITE" id="PS50928"/>
    </source>
</evidence>
<evidence type="ECO:0000256" key="4">
    <source>
        <dbReference type="ARBA" id="ARBA00022475"/>
    </source>
</evidence>
<protein>
    <submittedName>
        <fullName evidence="12">ABC transporter substrate-binding protein/permease</fullName>
    </submittedName>
</protein>
<evidence type="ECO:0000256" key="10">
    <source>
        <dbReference type="SAM" id="SignalP"/>
    </source>
</evidence>
<dbReference type="SUPFAM" id="SSF53850">
    <property type="entry name" value="Periplasmic binding protein-like II"/>
    <property type="match status" value="1"/>
</dbReference>
<dbReference type="InterPro" id="IPR001638">
    <property type="entry name" value="Solute-binding_3/MltF_N"/>
</dbReference>
<comment type="subcellular location">
    <subcellularLocation>
        <location evidence="1 9">Cell membrane</location>
        <topology evidence="1 9">Multi-pass membrane protein</topology>
    </subcellularLocation>
</comment>
<dbReference type="InterPro" id="IPR000515">
    <property type="entry name" value="MetI-like"/>
</dbReference>
<dbReference type="Pfam" id="PF00528">
    <property type="entry name" value="BPD_transp_1"/>
    <property type="match status" value="1"/>
</dbReference>
<evidence type="ECO:0000256" key="8">
    <source>
        <dbReference type="ARBA" id="ARBA00023136"/>
    </source>
</evidence>
<evidence type="ECO:0000256" key="5">
    <source>
        <dbReference type="ARBA" id="ARBA00022692"/>
    </source>
</evidence>
<gene>
    <name evidence="12" type="ORF">G6R30_05990</name>
</gene>
<evidence type="ECO:0000256" key="3">
    <source>
        <dbReference type="ARBA" id="ARBA00022448"/>
    </source>
</evidence>
<dbReference type="SMART" id="SM00062">
    <property type="entry name" value="PBPb"/>
    <property type="match status" value="1"/>
</dbReference>
<dbReference type="PANTHER" id="PTHR30614:SF20">
    <property type="entry name" value="GLUTAMINE TRANSPORT SYSTEM PERMEASE PROTEIN GLNP"/>
    <property type="match status" value="1"/>
</dbReference>
<reference evidence="12 13" key="1">
    <citation type="submission" date="2020-02" db="EMBL/GenBank/DDBJ databases">
        <title>Fructobacillus sp. isolated from paper mulberry of Taiwan.</title>
        <authorList>
            <person name="Lin S.-T."/>
        </authorList>
    </citation>
    <scope>NUCLEOTIDE SEQUENCE [LARGE SCALE GENOMIC DNA]</scope>
    <source>
        <strain evidence="12 13">S1-1</strain>
    </source>
</reference>
<dbReference type="InterPro" id="IPR010065">
    <property type="entry name" value="AA_ABC_transptr_permease_3TM"/>
</dbReference>
<evidence type="ECO:0000256" key="1">
    <source>
        <dbReference type="ARBA" id="ARBA00004651"/>
    </source>
</evidence>
<keyword evidence="8 9" id="KW-0472">Membrane</keyword>
<keyword evidence="7 9" id="KW-1133">Transmembrane helix</keyword>
<feature type="domain" description="ABC transmembrane type-1" evidence="11">
    <location>
        <begin position="300"/>
        <end position="488"/>
    </location>
</feature>
<keyword evidence="10" id="KW-0732">Signal</keyword>
<feature type="signal peptide" evidence="10">
    <location>
        <begin position="1"/>
        <end position="40"/>
    </location>
</feature>
<keyword evidence="4" id="KW-1003">Cell membrane</keyword>
<feature type="chain" id="PRO_5045561426" evidence="10">
    <location>
        <begin position="41"/>
        <end position="497"/>
    </location>
</feature>